<dbReference type="RefSeq" id="WP_145072396.1">
    <property type="nucleotide sequence ID" value="NZ_JACIIY010000002.1"/>
</dbReference>
<evidence type="ECO:0000256" key="1">
    <source>
        <dbReference type="ARBA" id="ARBA00037961"/>
    </source>
</evidence>
<evidence type="ECO:0000259" key="2">
    <source>
        <dbReference type="SMART" id="SM01007"/>
    </source>
</evidence>
<dbReference type="PANTHER" id="PTHR10672">
    <property type="entry name" value="ADDUCIN"/>
    <property type="match status" value="1"/>
</dbReference>
<name>A0A562KIH4_SPHWJ</name>
<dbReference type="EMBL" id="VLKK01000004">
    <property type="protein sequence ID" value="TWH95177.1"/>
    <property type="molecule type" value="Genomic_DNA"/>
</dbReference>
<protein>
    <submittedName>
        <fullName evidence="3">Ribulose-5-phosphate 4-epimerase/fuculose-1-phosphate aldolase</fullName>
    </submittedName>
</protein>
<gene>
    <name evidence="3" type="ORF">IQ35_01432</name>
</gene>
<dbReference type="InterPro" id="IPR001303">
    <property type="entry name" value="Aldolase_II/adducin_N"/>
</dbReference>
<organism evidence="3 4">
    <name type="scientific">Sphingobium wenxiniae (strain DSM 21828 / CGMCC 1.7748 / JZ-1)</name>
    <dbReference type="NCBI Taxonomy" id="595605"/>
    <lineage>
        <taxon>Bacteria</taxon>
        <taxon>Pseudomonadati</taxon>
        <taxon>Pseudomonadota</taxon>
        <taxon>Alphaproteobacteria</taxon>
        <taxon>Sphingomonadales</taxon>
        <taxon>Sphingomonadaceae</taxon>
        <taxon>Sphingobium</taxon>
    </lineage>
</organism>
<dbReference type="PANTHER" id="PTHR10672:SF3">
    <property type="entry name" value="PROTEIN HU-LI TAI SHAO"/>
    <property type="match status" value="1"/>
</dbReference>
<dbReference type="Proteomes" id="UP000316624">
    <property type="component" value="Unassembled WGS sequence"/>
</dbReference>
<sequence>MSSPAVLSAIDATERKTRNDLAACYRLVARYGMTDLIYNHITARIPGSDHELLINPFGMLYEEITASALIKIDIEGNVLAPGSTSYGVNRAGYVIHSAVHAAREDVQCVIHTHTRAGVAVSCMTDGLLPISQTALRFMGRVGYHDFEGPAIDDGERSRLIAALGRNDVLILRNHGLLTVGRTVAEAFLLMQRLETACQIQVAALAGGPPIFPSRSSQERTAALFNPATGSADVSVSGGLEWEALLRQLDRIDPSYRD</sequence>
<dbReference type="FunFam" id="3.40.225.10:FF:000013">
    <property type="entry name" value="Class II aldolase"/>
    <property type="match status" value="1"/>
</dbReference>
<feature type="domain" description="Class II aldolase/adducin N-terminal" evidence="2">
    <location>
        <begin position="19"/>
        <end position="201"/>
    </location>
</feature>
<keyword evidence="4" id="KW-1185">Reference proteome</keyword>
<dbReference type="Pfam" id="PF00596">
    <property type="entry name" value="Aldolase_II"/>
    <property type="match status" value="1"/>
</dbReference>
<reference evidence="3 4" key="1">
    <citation type="journal article" date="2015" name="Stand. Genomic Sci.">
        <title>Genomic Encyclopedia of Bacterial and Archaeal Type Strains, Phase III: the genomes of soil and plant-associated and newly described type strains.</title>
        <authorList>
            <person name="Whitman W.B."/>
            <person name="Woyke T."/>
            <person name="Klenk H.P."/>
            <person name="Zhou Y."/>
            <person name="Lilburn T.G."/>
            <person name="Beck B.J."/>
            <person name="De Vos P."/>
            <person name="Vandamme P."/>
            <person name="Eisen J.A."/>
            <person name="Garrity G."/>
            <person name="Hugenholtz P."/>
            <person name="Kyrpides N.C."/>
        </authorList>
    </citation>
    <scope>NUCLEOTIDE SEQUENCE [LARGE SCALE GENOMIC DNA]</scope>
    <source>
        <strain evidence="3 4">CGMCC 1.7748</strain>
    </source>
</reference>
<evidence type="ECO:0000313" key="4">
    <source>
        <dbReference type="Proteomes" id="UP000316624"/>
    </source>
</evidence>
<dbReference type="GO" id="GO:0005856">
    <property type="term" value="C:cytoskeleton"/>
    <property type="evidence" value="ECO:0007669"/>
    <property type="project" value="TreeGrafter"/>
</dbReference>
<accession>A0A562KIH4</accession>
<dbReference type="AlphaFoldDB" id="A0A562KIH4"/>
<dbReference type="GO" id="GO:0051015">
    <property type="term" value="F:actin filament binding"/>
    <property type="evidence" value="ECO:0007669"/>
    <property type="project" value="TreeGrafter"/>
</dbReference>
<dbReference type="SUPFAM" id="SSF53639">
    <property type="entry name" value="AraD/HMP-PK domain-like"/>
    <property type="match status" value="1"/>
</dbReference>
<comment type="caution">
    <text evidence="3">The sequence shown here is derived from an EMBL/GenBank/DDBJ whole genome shotgun (WGS) entry which is preliminary data.</text>
</comment>
<dbReference type="Gene3D" id="3.40.225.10">
    <property type="entry name" value="Class II aldolase/adducin N-terminal domain"/>
    <property type="match status" value="1"/>
</dbReference>
<dbReference type="InterPro" id="IPR036409">
    <property type="entry name" value="Aldolase_II/adducin_N_sf"/>
</dbReference>
<evidence type="ECO:0000313" key="3">
    <source>
        <dbReference type="EMBL" id="TWH95177.1"/>
    </source>
</evidence>
<dbReference type="SMART" id="SM01007">
    <property type="entry name" value="Aldolase_II"/>
    <property type="match status" value="1"/>
</dbReference>
<comment type="similarity">
    <text evidence="1">Belongs to the aldolase class II family.</text>
</comment>
<dbReference type="NCBIfam" id="NF005451">
    <property type="entry name" value="PRK07044.1"/>
    <property type="match status" value="1"/>
</dbReference>
<dbReference type="InterPro" id="IPR051017">
    <property type="entry name" value="Aldolase-II_Adducin_sf"/>
</dbReference>
<proteinExistence type="inferred from homology"/>